<organism evidence="2">
    <name type="scientific">marine sediment metagenome</name>
    <dbReference type="NCBI Taxonomy" id="412755"/>
    <lineage>
        <taxon>unclassified sequences</taxon>
        <taxon>metagenomes</taxon>
        <taxon>ecological metagenomes</taxon>
    </lineage>
</organism>
<dbReference type="EMBL" id="BART01029220">
    <property type="protein sequence ID" value="GAG98593.1"/>
    <property type="molecule type" value="Genomic_DNA"/>
</dbReference>
<name>X1CR81_9ZZZZ</name>
<reference evidence="2" key="1">
    <citation type="journal article" date="2014" name="Front. Microbiol.">
        <title>High frequency of phylogenetically diverse reductive dehalogenase-homologous genes in deep subseafloor sedimentary metagenomes.</title>
        <authorList>
            <person name="Kawai M."/>
            <person name="Futagami T."/>
            <person name="Toyoda A."/>
            <person name="Takaki Y."/>
            <person name="Nishi S."/>
            <person name="Hori S."/>
            <person name="Arai W."/>
            <person name="Tsubouchi T."/>
            <person name="Morono Y."/>
            <person name="Uchiyama I."/>
            <person name="Ito T."/>
            <person name="Fujiyama A."/>
            <person name="Inagaki F."/>
            <person name="Takami H."/>
        </authorList>
    </citation>
    <scope>NUCLEOTIDE SEQUENCE</scope>
    <source>
        <strain evidence="2">Expedition CK06-06</strain>
    </source>
</reference>
<sequence length="97" mass="10624">VGYLVQRFLGGRNFSLLRGLAIVAAIGLGAGLIFAPLVMAFMAIKTGLHGHGPEFRQEEIEWIFDRVLLWTFVGLTAALGLALLYIGFGQQQEEHLP</sequence>
<evidence type="ECO:0000256" key="1">
    <source>
        <dbReference type="SAM" id="Phobius"/>
    </source>
</evidence>
<proteinExistence type="predicted"/>
<feature type="transmembrane region" description="Helical" evidence="1">
    <location>
        <begin position="67"/>
        <end position="88"/>
    </location>
</feature>
<accession>X1CR81</accession>
<gene>
    <name evidence="2" type="ORF">S01H4_51335</name>
</gene>
<keyword evidence="1" id="KW-0472">Membrane</keyword>
<protein>
    <submittedName>
        <fullName evidence="2">Uncharacterized protein</fullName>
    </submittedName>
</protein>
<dbReference type="AlphaFoldDB" id="X1CR81"/>
<evidence type="ECO:0000313" key="2">
    <source>
        <dbReference type="EMBL" id="GAG98593.1"/>
    </source>
</evidence>
<feature type="non-terminal residue" evidence="2">
    <location>
        <position position="1"/>
    </location>
</feature>
<keyword evidence="1" id="KW-0812">Transmembrane</keyword>
<comment type="caution">
    <text evidence="2">The sequence shown here is derived from an EMBL/GenBank/DDBJ whole genome shotgun (WGS) entry which is preliminary data.</text>
</comment>
<keyword evidence="1" id="KW-1133">Transmembrane helix</keyword>
<feature type="transmembrane region" description="Helical" evidence="1">
    <location>
        <begin position="20"/>
        <end position="46"/>
    </location>
</feature>